<organism evidence="3 4">
    <name type="scientific">Inquilinus limosus MP06</name>
    <dbReference type="NCBI Taxonomy" id="1398085"/>
    <lineage>
        <taxon>Bacteria</taxon>
        <taxon>Pseudomonadati</taxon>
        <taxon>Pseudomonadota</taxon>
        <taxon>Alphaproteobacteria</taxon>
        <taxon>Rhodospirillales</taxon>
        <taxon>Rhodospirillaceae</taxon>
        <taxon>Inquilinus</taxon>
    </lineage>
</organism>
<dbReference type="Gene3D" id="3.40.50.1820">
    <property type="entry name" value="alpha/beta hydrolase"/>
    <property type="match status" value="1"/>
</dbReference>
<protein>
    <submittedName>
        <fullName evidence="3">Alpha/beta hydrolase</fullName>
    </submittedName>
</protein>
<evidence type="ECO:0000313" key="4">
    <source>
        <dbReference type="Proteomes" id="UP000029995"/>
    </source>
</evidence>
<dbReference type="InterPro" id="IPR029058">
    <property type="entry name" value="AB_hydrolase_fold"/>
</dbReference>
<dbReference type="Proteomes" id="UP000029995">
    <property type="component" value="Unassembled WGS sequence"/>
</dbReference>
<dbReference type="PANTHER" id="PTHR43194:SF2">
    <property type="entry name" value="PEROXISOMAL MEMBRANE PROTEIN LPX1"/>
    <property type="match status" value="1"/>
</dbReference>
<dbReference type="InterPro" id="IPR000073">
    <property type="entry name" value="AB_hydrolase_1"/>
</dbReference>
<reference evidence="3 4" key="1">
    <citation type="submission" date="2014-01" db="EMBL/GenBank/DDBJ databases">
        <title>Genome sequence determination for a cystic fibrosis isolate, Inquilinus limosus.</title>
        <authorList>
            <person name="Pino M."/>
            <person name="Di Conza J."/>
            <person name="Gutkind G."/>
        </authorList>
    </citation>
    <scope>NUCLEOTIDE SEQUENCE [LARGE SCALE GENOMIC DNA]</scope>
    <source>
        <strain evidence="3 4">MP06</strain>
    </source>
</reference>
<evidence type="ECO:0000259" key="2">
    <source>
        <dbReference type="Pfam" id="PF12697"/>
    </source>
</evidence>
<dbReference type="GO" id="GO:0016787">
    <property type="term" value="F:hydrolase activity"/>
    <property type="evidence" value="ECO:0007669"/>
    <property type="project" value="UniProtKB-KW"/>
</dbReference>
<dbReference type="InterPro" id="IPR050228">
    <property type="entry name" value="Carboxylesterase_BioH"/>
</dbReference>
<evidence type="ECO:0000256" key="1">
    <source>
        <dbReference type="SAM" id="MobiDB-lite"/>
    </source>
</evidence>
<dbReference type="AlphaFoldDB" id="A0A0A0D7R8"/>
<dbReference type="SUPFAM" id="SSF53474">
    <property type="entry name" value="alpha/beta-Hydrolases"/>
    <property type="match status" value="1"/>
</dbReference>
<gene>
    <name evidence="3" type="ORF">P409_08510</name>
</gene>
<feature type="domain" description="AB hydrolase-1" evidence="2">
    <location>
        <begin position="45"/>
        <end position="308"/>
    </location>
</feature>
<keyword evidence="3" id="KW-0378">Hydrolase</keyword>
<dbReference type="EMBL" id="JANX01000072">
    <property type="protein sequence ID" value="KGM34731.1"/>
    <property type="molecule type" value="Genomic_DNA"/>
</dbReference>
<dbReference type="Pfam" id="PF12697">
    <property type="entry name" value="Abhydrolase_6"/>
    <property type="match status" value="1"/>
</dbReference>
<comment type="caution">
    <text evidence="3">The sequence shown here is derived from an EMBL/GenBank/DDBJ whole genome shotgun (WGS) entry which is preliminary data.</text>
</comment>
<evidence type="ECO:0000313" key="3">
    <source>
        <dbReference type="EMBL" id="KGM34731.1"/>
    </source>
</evidence>
<accession>A0A0A0D7R8</accession>
<dbReference type="PANTHER" id="PTHR43194">
    <property type="entry name" value="HYDROLASE ALPHA/BETA FOLD FAMILY"/>
    <property type="match status" value="1"/>
</dbReference>
<proteinExistence type="predicted"/>
<name>A0A0A0D7R8_9PROT</name>
<feature type="region of interest" description="Disordered" evidence="1">
    <location>
        <begin position="85"/>
        <end position="111"/>
    </location>
</feature>
<dbReference type="OrthoDB" id="5492442at2"/>
<sequence length="330" mass="36276">MTIDTPAADIAVEDLMIPSDTLGIQLHIRNKRQAGMRDFSPERSIVLMHGATYSSGTLFDVPVGGFSFMDWLARRGYDVHAVDVRGTGGSTRPPEMDRPPEENPPLGRTETGVRDFSTAVDFVLRRRGLARTSIVAMSWGGSVAGAWTSRNNAKVVKLALVAPQWLSPGKARIDPGGTLGAYRRIPVLQTKARWLEGAPEGKRDGLIPAGWFETWAEAALATDPEGAAQTPPTMRAGTGPILDTREYWTAGRPFYQPGDITVPVLLVHAEWDLDVPLAVAQDHFIRFTGAPYRRWVEIGEGTHMVLMEKNRLQAFRAIGDFLDEVYEPEG</sequence>